<protein>
    <submittedName>
        <fullName evidence="7">Cobalamin-binding protein</fullName>
    </submittedName>
</protein>
<evidence type="ECO:0000256" key="1">
    <source>
        <dbReference type="ARBA" id="ARBA00008182"/>
    </source>
</evidence>
<feature type="domain" description="B12-binding" evidence="6">
    <location>
        <begin position="226"/>
        <end position="355"/>
    </location>
</feature>
<comment type="similarity">
    <text evidence="1">Belongs to the phycobiliprotein family.</text>
</comment>
<dbReference type="InterPro" id="IPR006158">
    <property type="entry name" value="Cobalamin-bd"/>
</dbReference>
<dbReference type="Gene3D" id="1.10.1240.10">
    <property type="entry name" value="Methionine synthase domain"/>
    <property type="match status" value="1"/>
</dbReference>
<dbReference type="PROSITE" id="PS51332">
    <property type="entry name" value="B12_BINDING"/>
    <property type="match status" value="1"/>
</dbReference>
<organism evidence="7 8">
    <name type="scientific">Paenibacillus mucilaginosus K02</name>
    <dbReference type="NCBI Taxonomy" id="997761"/>
    <lineage>
        <taxon>Bacteria</taxon>
        <taxon>Bacillati</taxon>
        <taxon>Bacillota</taxon>
        <taxon>Bacilli</taxon>
        <taxon>Bacillales</taxon>
        <taxon>Paenibacillaceae</taxon>
        <taxon>Paenibacillus</taxon>
    </lineage>
</organism>
<dbReference type="RefSeq" id="WP_016362254.1">
    <property type="nucleotide sequence ID" value="NC_017672.3"/>
</dbReference>
<dbReference type="GO" id="GO:0046653">
    <property type="term" value="P:tetrahydrofolate metabolic process"/>
    <property type="evidence" value="ECO:0007669"/>
    <property type="project" value="TreeGrafter"/>
</dbReference>
<dbReference type="SUPFAM" id="SSF52242">
    <property type="entry name" value="Cobalamin (vitamin B12)-binding domain"/>
    <property type="match status" value="1"/>
</dbReference>
<accession>I0BAU6</accession>
<evidence type="ECO:0000256" key="3">
    <source>
        <dbReference type="ARBA" id="ARBA00022991"/>
    </source>
</evidence>
<keyword evidence="2" id="KW-0479">Metal-binding</keyword>
<dbReference type="SUPFAM" id="SSF46458">
    <property type="entry name" value="Globin-like"/>
    <property type="match status" value="1"/>
</dbReference>
<dbReference type="InterPro" id="IPR036724">
    <property type="entry name" value="Cobalamin-bd_sf"/>
</dbReference>
<keyword evidence="3" id="KW-0157">Chromophore</keyword>
<dbReference type="Pfam" id="PF02607">
    <property type="entry name" value="B12-binding_2"/>
    <property type="match status" value="1"/>
</dbReference>
<dbReference type="InterPro" id="IPR003759">
    <property type="entry name" value="Cbl-bd_cap"/>
</dbReference>
<evidence type="ECO:0000256" key="2">
    <source>
        <dbReference type="ARBA" id="ARBA00022723"/>
    </source>
</evidence>
<dbReference type="Gene3D" id="1.10.490.20">
    <property type="entry name" value="Phycocyanins"/>
    <property type="match status" value="1"/>
</dbReference>
<reference evidence="7 8" key="1">
    <citation type="submission" date="2013-06" db="EMBL/GenBank/DDBJ databases">
        <title>Complete genome sequence of Paenibacillus mucilaginosus K02.</title>
        <authorList>
            <person name="Xiao B."/>
            <person name="Sun L."/>
            <person name="Xiao L."/>
            <person name="Lian B."/>
        </authorList>
    </citation>
    <scope>NUCLEOTIDE SEQUENCE [LARGE SCALE GENOMIC DNA]</scope>
    <source>
        <strain evidence="7 8">K02</strain>
    </source>
</reference>
<keyword evidence="4" id="KW-0170">Cobalt</keyword>
<evidence type="ECO:0000256" key="4">
    <source>
        <dbReference type="ARBA" id="ARBA00023285"/>
    </source>
</evidence>
<dbReference type="InterPro" id="IPR036594">
    <property type="entry name" value="Meth_synthase_dom"/>
</dbReference>
<evidence type="ECO:0000313" key="7">
    <source>
        <dbReference type="EMBL" id="AFH59493.2"/>
    </source>
</evidence>
<dbReference type="Pfam" id="PF02310">
    <property type="entry name" value="B12-binding"/>
    <property type="match status" value="1"/>
</dbReference>
<dbReference type="Proteomes" id="UP000007392">
    <property type="component" value="Chromosome"/>
</dbReference>
<dbReference type="GO" id="GO:0031419">
    <property type="term" value="F:cobalamin binding"/>
    <property type="evidence" value="ECO:0007669"/>
    <property type="project" value="InterPro"/>
</dbReference>
<dbReference type="PANTHER" id="PTHR45833">
    <property type="entry name" value="METHIONINE SYNTHASE"/>
    <property type="match status" value="1"/>
</dbReference>
<dbReference type="InterPro" id="IPR038719">
    <property type="entry name" value="Phycobilisome_asu/bsu_sf"/>
</dbReference>
<dbReference type="OrthoDB" id="5756833at2"/>
<keyword evidence="5" id="KW-0089">Bile pigment</keyword>
<dbReference type="InterPro" id="IPR050554">
    <property type="entry name" value="Met_Synthase/Corrinoid"/>
</dbReference>
<dbReference type="PANTHER" id="PTHR45833:SF1">
    <property type="entry name" value="METHIONINE SYNTHASE"/>
    <property type="match status" value="1"/>
</dbReference>
<dbReference type="HOGENOM" id="CLU_064060_0_0_9"/>
<dbReference type="InterPro" id="IPR009050">
    <property type="entry name" value="Globin-like_sf"/>
</dbReference>
<dbReference type="GO" id="GO:0008705">
    <property type="term" value="F:methionine synthase activity"/>
    <property type="evidence" value="ECO:0007669"/>
    <property type="project" value="TreeGrafter"/>
</dbReference>
<dbReference type="GO" id="GO:0005829">
    <property type="term" value="C:cytosol"/>
    <property type="evidence" value="ECO:0007669"/>
    <property type="project" value="TreeGrafter"/>
</dbReference>
<name>I0BAU6_9BACL</name>
<evidence type="ECO:0000256" key="5">
    <source>
        <dbReference type="ARBA" id="ARBA00023307"/>
    </source>
</evidence>
<dbReference type="EMBL" id="CP003422">
    <property type="protein sequence ID" value="AFH59493.2"/>
    <property type="molecule type" value="Genomic_DNA"/>
</dbReference>
<evidence type="ECO:0000313" key="8">
    <source>
        <dbReference type="Proteomes" id="UP000007392"/>
    </source>
</evidence>
<dbReference type="AlphaFoldDB" id="I0BAU6"/>
<dbReference type="KEGG" id="pmw:B2K_01920"/>
<dbReference type="GO" id="GO:0050667">
    <property type="term" value="P:homocysteine metabolic process"/>
    <property type="evidence" value="ECO:0007669"/>
    <property type="project" value="TreeGrafter"/>
</dbReference>
<sequence>MPAHTEAGVLLLDMAEQLADQVTERQYSLQPDLIQRFGPAGRERTKQDTVFSLKYLAESLMMDSPSLFVHYITWLKALLEGYKVGVKEIEVNLACLREEVCLSIGGEHQEHVTRFLDIGLHQLALPADVPPFIAADAPYGAEAAVYLRILLEGRRQEASRLIMELVEARTPLADIYLHIFQPVQYEIGRLWQTGGINVAQEHYCTAATQLIMSQLYPYLFGSERKDRRLVATCVGDEIHEVGLRMVADLFEAEGWDTYYLGANVPTRSIIQTVISQQAHMVAISATMTYHVHLVKKLIEQIRASEGCRGVKIIVGGLPFNIDPQLWIQVGADGCSRNAGEAVRMAAGLLREIPAS</sequence>
<evidence type="ECO:0000259" key="6">
    <source>
        <dbReference type="PROSITE" id="PS51332"/>
    </source>
</evidence>
<proteinExistence type="inferred from homology"/>
<gene>
    <name evidence="7" type="ORF">B2K_01920</name>
</gene>
<dbReference type="Gene3D" id="3.40.50.280">
    <property type="entry name" value="Cobalamin-binding domain"/>
    <property type="match status" value="1"/>
</dbReference>
<dbReference type="GO" id="GO:0046872">
    <property type="term" value="F:metal ion binding"/>
    <property type="evidence" value="ECO:0007669"/>
    <property type="project" value="UniProtKB-KW"/>
</dbReference>